<organism evidence="2 3">
    <name type="scientific">Melanomma pulvis-pyrius CBS 109.77</name>
    <dbReference type="NCBI Taxonomy" id="1314802"/>
    <lineage>
        <taxon>Eukaryota</taxon>
        <taxon>Fungi</taxon>
        <taxon>Dikarya</taxon>
        <taxon>Ascomycota</taxon>
        <taxon>Pezizomycotina</taxon>
        <taxon>Dothideomycetes</taxon>
        <taxon>Pleosporomycetidae</taxon>
        <taxon>Pleosporales</taxon>
        <taxon>Melanommataceae</taxon>
        <taxon>Melanomma</taxon>
    </lineage>
</organism>
<accession>A0A6A6X4S0</accession>
<evidence type="ECO:0000313" key="3">
    <source>
        <dbReference type="Proteomes" id="UP000799757"/>
    </source>
</evidence>
<keyword evidence="1" id="KW-1133">Transmembrane helix</keyword>
<evidence type="ECO:0000256" key="1">
    <source>
        <dbReference type="SAM" id="Phobius"/>
    </source>
</evidence>
<feature type="transmembrane region" description="Helical" evidence="1">
    <location>
        <begin position="103"/>
        <end position="123"/>
    </location>
</feature>
<feature type="transmembrane region" description="Helical" evidence="1">
    <location>
        <begin position="70"/>
        <end position="91"/>
    </location>
</feature>
<dbReference type="EMBL" id="MU002016">
    <property type="protein sequence ID" value="KAF2791500.1"/>
    <property type="molecule type" value="Genomic_DNA"/>
</dbReference>
<dbReference type="AlphaFoldDB" id="A0A6A6X4S0"/>
<keyword evidence="1" id="KW-0812">Transmembrane</keyword>
<name>A0A6A6X4S0_9PLEO</name>
<evidence type="ECO:0000313" key="2">
    <source>
        <dbReference type="EMBL" id="KAF2791500.1"/>
    </source>
</evidence>
<dbReference type="Proteomes" id="UP000799757">
    <property type="component" value="Unassembled WGS sequence"/>
</dbReference>
<keyword evidence="1" id="KW-0472">Membrane</keyword>
<gene>
    <name evidence="2" type="ORF">K505DRAFT_326819</name>
</gene>
<proteinExistence type="predicted"/>
<keyword evidence="3" id="KW-1185">Reference proteome</keyword>
<protein>
    <submittedName>
        <fullName evidence="2">Uncharacterized protein</fullName>
    </submittedName>
</protein>
<sequence length="151" mass="16986">MSRPCPQMSLQLKVLDDGTEACIDYGKKPSIPRCRLLLTCTTEPIPSLPVLEKGIDIADYKNSFSGDKNVQLWGLLKGILLVILLFVGFFLNKKKGNSIFLPLWFVLGVPIMLILFVLIGKFVKGCFEQRRVRSFGLECSHVQKKSVVRNT</sequence>
<reference evidence="2" key="1">
    <citation type="journal article" date="2020" name="Stud. Mycol.">
        <title>101 Dothideomycetes genomes: a test case for predicting lifestyles and emergence of pathogens.</title>
        <authorList>
            <person name="Haridas S."/>
            <person name="Albert R."/>
            <person name="Binder M."/>
            <person name="Bloem J."/>
            <person name="Labutti K."/>
            <person name="Salamov A."/>
            <person name="Andreopoulos B."/>
            <person name="Baker S."/>
            <person name="Barry K."/>
            <person name="Bills G."/>
            <person name="Bluhm B."/>
            <person name="Cannon C."/>
            <person name="Castanera R."/>
            <person name="Culley D."/>
            <person name="Daum C."/>
            <person name="Ezra D."/>
            <person name="Gonzalez J."/>
            <person name="Henrissat B."/>
            <person name="Kuo A."/>
            <person name="Liang C."/>
            <person name="Lipzen A."/>
            <person name="Lutzoni F."/>
            <person name="Magnuson J."/>
            <person name="Mondo S."/>
            <person name="Nolan M."/>
            <person name="Ohm R."/>
            <person name="Pangilinan J."/>
            <person name="Park H.-J."/>
            <person name="Ramirez L."/>
            <person name="Alfaro M."/>
            <person name="Sun H."/>
            <person name="Tritt A."/>
            <person name="Yoshinaga Y."/>
            <person name="Zwiers L.-H."/>
            <person name="Turgeon B."/>
            <person name="Goodwin S."/>
            <person name="Spatafora J."/>
            <person name="Crous P."/>
            <person name="Grigoriev I."/>
        </authorList>
    </citation>
    <scope>NUCLEOTIDE SEQUENCE</scope>
    <source>
        <strain evidence="2">CBS 109.77</strain>
    </source>
</reference>